<organism evidence="8 9">
    <name type="scientific">Helicobacter bilis</name>
    <dbReference type="NCBI Taxonomy" id="37372"/>
    <lineage>
        <taxon>Bacteria</taxon>
        <taxon>Pseudomonadati</taxon>
        <taxon>Campylobacterota</taxon>
        <taxon>Epsilonproteobacteria</taxon>
        <taxon>Campylobacterales</taxon>
        <taxon>Helicobacteraceae</taxon>
        <taxon>Helicobacter</taxon>
    </lineage>
</organism>
<feature type="transmembrane region" description="Helical" evidence="6">
    <location>
        <begin position="43"/>
        <end position="63"/>
    </location>
</feature>
<dbReference type="Proteomes" id="UP000029857">
    <property type="component" value="Unassembled WGS sequence"/>
</dbReference>
<dbReference type="AlphaFoldDB" id="A0A099V1R7"/>
<gene>
    <name evidence="8" type="ORF">LS79_008790</name>
</gene>
<name>A0A099V1R7_9HELI</name>
<evidence type="ECO:0000313" key="9">
    <source>
        <dbReference type="Proteomes" id="UP000029857"/>
    </source>
</evidence>
<dbReference type="CDD" id="cd16015">
    <property type="entry name" value="LTA_synthase"/>
    <property type="match status" value="1"/>
</dbReference>
<evidence type="ECO:0000259" key="7">
    <source>
        <dbReference type="Pfam" id="PF00884"/>
    </source>
</evidence>
<proteinExistence type="predicted"/>
<protein>
    <submittedName>
        <fullName evidence="8">LTA synthase family protein</fullName>
    </submittedName>
</protein>
<dbReference type="InterPro" id="IPR017850">
    <property type="entry name" value="Alkaline_phosphatase_core_sf"/>
</dbReference>
<evidence type="ECO:0000256" key="6">
    <source>
        <dbReference type="SAM" id="Phobius"/>
    </source>
</evidence>
<feature type="domain" description="Sulfatase N-terminal" evidence="7">
    <location>
        <begin position="180"/>
        <end position="470"/>
    </location>
</feature>
<dbReference type="SUPFAM" id="SSF53649">
    <property type="entry name" value="Alkaline phosphatase-like"/>
    <property type="match status" value="1"/>
</dbReference>
<comment type="subcellular location">
    <subcellularLocation>
        <location evidence="1">Cell membrane</location>
        <topology evidence="1">Multi-pass membrane protein</topology>
    </subcellularLocation>
</comment>
<accession>A0A099V1R7</accession>
<evidence type="ECO:0000256" key="5">
    <source>
        <dbReference type="ARBA" id="ARBA00023136"/>
    </source>
</evidence>
<dbReference type="PANTHER" id="PTHR47371:SF3">
    <property type="entry name" value="PHOSPHOGLYCEROL TRANSFERASE I"/>
    <property type="match status" value="1"/>
</dbReference>
<keyword evidence="2" id="KW-1003">Cell membrane</keyword>
<evidence type="ECO:0000256" key="3">
    <source>
        <dbReference type="ARBA" id="ARBA00022692"/>
    </source>
</evidence>
<evidence type="ECO:0000256" key="4">
    <source>
        <dbReference type="ARBA" id="ARBA00022989"/>
    </source>
</evidence>
<dbReference type="InterPro" id="IPR000917">
    <property type="entry name" value="Sulfatase_N"/>
</dbReference>
<keyword evidence="5 6" id="KW-0472">Membrane</keyword>
<evidence type="ECO:0000256" key="2">
    <source>
        <dbReference type="ARBA" id="ARBA00022475"/>
    </source>
</evidence>
<dbReference type="Pfam" id="PF00884">
    <property type="entry name" value="Sulfatase"/>
    <property type="match status" value="1"/>
</dbReference>
<dbReference type="Gene3D" id="3.40.720.10">
    <property type="entry name" value="Alkaline Phosphatase, subunit A"/>
    <property type="match status" value="1"/>
</dbReference>
<reference evidence="8 9" key="1">
    <citation type="journal article" date="2014" name="Genome Announc.">
        <title>Draft genome sequences of eight enterohepatic helicobacter species isolated from both laboratory and wild rodents.</title>
        <authorList>
            <person name="Sheh A."/>
            <person name="Shen Z."/>
            <person name="Fox J.G."/>
        </authorList>
    </citation>
    <scope>NUCLEOTIDE SEQUENCE [LARGE SCALE GENOMIC DNA]</scope>
    <source>
        <strain evidence="8 9">ATCC 49320</strain>
    </source>
</reference>
<keyword evidence="3 6" id="KW-0812">Transmembrane</keyword>
<dbReference type="GO" id="GO:0005886">
    <property type="term" value="C:plasma membrane"/>
    <property type="evidence" value="ECO:0007669"/>
    <property type="project" value="UniProtKB-SubCell"/>
</dbReference>
<comment type="caution">
    <text evidence="8">The sequence shown here is derived from an EMBL/GenBank/DDBJ whole genome shotgun (WGS) entry which is preliminary data.</text>
</comment>
<evidence type="ECO:0000256" key="1">
    <source>
        <dbReference type="ARBA" id="ARBA00004651"/>
    </source>
</evidence>
<dbReference type="EMBL" id="JRPJ02000037">
    <property type="protein sequence ID" value="TLE09017.1"/>
    <property type="molecule type" value="Genomic_DNA"/>
</dbReference>
<keyword evidence="4 6" id="KW-1133">Transmembrane helix</keyword>
<dbReference type="InterPro" id="IPR050448">
    <property type="entry name" value="OpgB/LTA_synthase_biosynth"/>
</dbReference>
<feature type="transmembrane region" description="Helical" evidence="6">
    <location>
        <begin position="83"/>
        <end position="101"/>
    </location>
</feature>
<sequence length="570" mass="65241">MVAAFVNFYYFQTYGNKIDIFIFGLKDDDTLAILSIMWHDYPLVWGILMSLLCGIITLFAYKIPLRYNAIKEKLNTAFNAMRLFIYGTIHFCLIILLIIAARGTLGTFPIKADNFHISTLPIFNHIATNPLMAFEWALKDYRNNATFGEPNIERGKELQEKLFPLFHTTADSAFLKENPPHVVLNVMESFGINALVHDRKDTNDLLGSLRKHFESDFVFYRFLSAADGTAPSFVALFFESPNEQITLGSYKNIKLPYNPFSIYADSGYEVFYITSGYGQWQGLEDYTKIQGAHKVYDALTLMEKYPESKQDSNSWGVPDEYVYRLAFEILSSAKKPTFIAILTTSNHPPHLLPHTFSPMPLSFPSELADKLTQKQQENLILPIKLYQYANNAFGDFMDRIKQSNLAKNTIISATGDHRLRNLGPNPGTDKALNFSVPFYIYIPQAYQINLHYNPSRVGSHKDILPTLYALSLSNATYMSVGGRNMLGKVDKKQYEFGFNRSVWIDNNGIYPTQAGVGYLWKDKEINTDSKKAFGLHALDESFLLQDNKDFENLYRELFNYSISWRIYNAK</sequence>
<dbReference type="PANTHER" id="PTHR47371">
    <property type="entry name" value="LIPOTEICHOIC ACID SYNTHASE"/>
    <property type="match status" value="1"/>
</dbReference>
<evidence type="ECO:0000313" key="8">
    <source>
        <dbReference type="EMBL" id="TLE09017.1"/>
    </source>
</evidence>